<dbReference type="RefSeq" id="WP_089048815.1">
    <property type="nucleotide sequence ID" value="NZ_FXTV01000016.1"/>
</dbReference>
<evidence type="ECO:0000313" key="2">
    <source>
        <dbReference type="Proteomes" id="UP000198345"/>
    </source>
</evidence>
<name>A0A226HIK8_9FLAO</name>
<accession>A0A226HIK8</accession>
<keyword evidence="2" id="KW-1185">Reference proteome</keyword>
<evidence type="ECO:0000313" key="1">
    <source>
        <dbReference type="EMBL" id="OXA94093.1"/>
    </source>
</evidence>
<protein>
    <submittedName>
        <fullName evidence="1">Uncharacterized protein</fullName>
    </submittedName>
</protein>
<dbReference type="OrthoDB" id="719419at2"/>
<sequence length="955" mass="108466">MSQKLRIIPKMPLVSGQTYDESMGCLTLSSCGTFTVEIVPSECFHENVPKPLPPFRELTPEEVLDMPDKGDRIYYVERHTKRKLAEKKYEEDVAAYDKQIKEELATLSWCWEVVGNGMKNKIMKHNPNLSIGIPKHYQKDFNFPKLLVGGGFAWVEAFTDNDPAIGDTPFGLYVCAKGTPQIINVVWTDFKGNPITTTVKFGSKILLNIYTIDMFGVDLTVTLWDKDKYKPNDTKPDGKMESFECEVLTAELKENEEGIKGVSGGIKIDGESQTHVQKAQIPVLIDHDWMFDGGRCQGILLTAECMYTEKKYPVPEHKQLLIAWDGEKYEQKRKPVNNVAFIGKVETFISSFRPCRYDKIELKKQGKAGGLVLFDSAINKQRAITNFDVEIIAGKKEKYILDIDFHSLDCNTEPTHHNNEIAVLAIPLDYELQPKAGSRLEHLLKKEEKPLFTSSSSHSSSLFGFNSTQKEVVSKETGIVAIRENQVEFDAFFNYDIPQDENPMSTFMKAMQYCSLSDLSQSYIKKISIRTDTCAFQQDINIAIYPDIKWTLKVGFNVEANDIEKLNRKGGTFAPLKTFQHVADEKDKANFEVNESNSPKVNNENQRRKETLDRAAKHFTDEYQLKPKQTAVAPVSEGTSFKEVFDILRRMTLSFGEEHYGGAVQNELTDKFARQMYECYKSNIDLVKNLISIFDGTFDQKPFNPKDEKDIDGLMGRLQRKPVEYKMLYPKIAAAASWSCDPIDGKKHPELKGRLGVGVDLQLKATPLLGVAIQWDLLELLCRRHPIAYAVLKAIDGLTYILADDQSAVNLNFVVSGQIDTTIDFQYNKLAGFKEFHKAGRSSIRTAIEFKINISNKYKTLGYETIASFEYNGTAEAVIGVKDWYGIDENGFFVKTKIEFEGIKLSFSATGTIFIINDEYDKKQNKPILDAKKEYKGDITFLQWDYQTDKIYLLS</sequence>
<organism evidence="1 2">
    <name type="scientific">Flavobacterium hercynium</name>
    <dbReference type="NCBI Taxonomy" id="387094"/>
    <lineage>
        <taxon>Bacteria</taxon>
        <taxon>Pseudomonadati</taxon>
        <taxon>Bacteroidota</taxon>
        <taxon>Flavobacteriia</taxon>
        <taxon>Flavobacteriales</taxon>
        <taxon>Flavobacteriaceae</taxon>
        <taxon>Flavobacterium</taxon>
    </lineage>
</organism>
<proteinExistence type="predicted"/>
<dbReference type="EMBL" id="MUGW01000010">
    <property type="protein sequence ID" value="OXA94093.1"/>
    <property type="molecule type" value="Genomic_DNA"/>
</dbReference>
<gene>
    <name evidence="1" type="ORF">B0A66_05280</name>
</gene>
<dbReference type="Proteomes" id="UP000198345">
    <property type="component" value="Unassembled WGS sequence"/>
</dbReference>
<dbReference type="AlphaFoldDB" id="A0A226HIK8"/>
<comment type="caution">
    <text evidence="1">The sequence shown here is derived from an EMBL/GenBank/DDBJ whole genome shotgun (WGS) entry which is preliminary data.</text>
</comment>
<reference evidence="1 2" key="1">
    <citation type="submission" date="2016-11" db="EMBL/GenBank/DDBJ databases">
        <title>Whole genomes of Flavobacteriaceae.</title>
        <authorList>
            <person name="Stine C."/>
            <person name="Li C."/>
            <person name="Tadesse D."/>
        </authorList>
    </citation>
    <scope>NUCLEOTIDE SEQUENCE [LARGE SCALE GENOMIC DNA]</scope>
    <source>
        <strain evidence="1 2">DSM 18292</strain>
    </source>
</reference>